<keyword evidence="3" id="KW-1185">Reference proteome</keyword>
<reference evidence="2 3" key="1">
    <citation type="journal article" date="2019" name="Sci. Data">
        <title>Hybrid genome assembly and annotation of Danionella translucida.</title>
        <authorList>
            <person name="Kadobianskyi M."/>
            <person name="Schulze L."/>
            <person name="Schuelke M."/>
            <person name="Judkewitz B."/>
        </authorList>
    </citation>
    <scope>NUCLEOTIDE SEQUENCE [LARGE SCALE GENOMIC DNA]</scope>
    <source>
        <strain evidence="2 3">Bolton</strain>
    </source>
</reference>
<dbReference type="OrthoDB" id="6022711at2759"/>
<dbReference type="PROSITE" id="PS51022">
    <property type="entry name" value="L27"/>
    <property type="match status" value="1"/>
</dbReference>
<sequence>MFCASVPRLKASRRPAIKIGMNRVSFVLRTKWIYGARGGVDGGWEGKRKKARIKEGRAMDLELGEREAVSALCCRRAPTALQPRPSPRHTAAKPPGKRITAAARLKHERLRISRGPPGAFLGSFRTTTPETTEIRGEASTQFKKLSSFTETIASAAKSAKLRGLQAQSGETSAVTEFRMMDTQHALMAVERLRERLKKRGELPAEEKLSLLKSVLQSPLFHQILLMQDTGQLRKQQQQQQSCCSSPTVGPSSYSDLLFLIHLLLLGHVSHLLFLHINLNLLLLCGSPLLHSGQLLEILTAMQLLLSWN</sequence>
<dbReference type="InterPro" id="IPR036892">
    <property type="entry name" value="L27_dom_sf"/>
</dbReference>
<dbReference type="EMBL" id="SRMA01027195">
    <property type="protein sequence ID" value="TRY58344.1"/>
    <property type="molecule type" value="Genomic_DNA"/>
</dbReference>
<protein>
    <recommendedName>
        <fullName evidence="1">L27 domain-containing protein</fullName>
    </recommendedName>
</protein>
<accession>A0A553MYT6</accession>
<organism evidence="2 3">
    <name type="scientific">Danionella cerebrum</name>
    <dbReference type="NCBI Taxonomy" id="2873325"/>
    <lineage>
        <taxon>Eukaryota</taxon>
        <taxon>Metazoa</taxon>
        <taxon>Chordata</taxon>
        <taxon>Craniata</taxon>
        <taxon>Vertebrata</taxon>
        <taxon>Euteleostomi</taxon>
        <taxon>Actinopterygii</taxon>
        <taxon>Neopterygii</taxon>
        <taxon>Teleostei</taxon>
        <taxon>Ostariophysi</taxon>
        <taxon>Cypriniformes</taxon>
        <taxon>Danionidae</taxon>
        <taxon>Danioninae</taxon>
        <taxon>Danionella</taxon>
    </lineage>
</organism>
<dbReference type="Gene3D" id="1.10.287.650">
    <property type="entry name" value="L27 domain"/>
    <property type="match status" value="1"/>
</dbReference>
<gene>
    <name evidence="2" type="ORF">DNTS_030967</name>
</gene>
<dbReference type="Proteomes" id="UP000316079">
    <property type="component" value="Unassembled WGS sequence"/>
</dbReference>
<comment type="caution">
    <text evidence="2">The sequence shown here is derived from an EMBL/GenBank/DDBJ whole genome shotgun (WGS) entry which is preliminary data.</text>
</comment>
<evidence type="ECO:0000313" key="3">
    <source>
        <dbReference type="Proteomes" id="UP000316079"/>
    </source>
</evidence>
<dbReference type="STRING" id="623744.A0A553MYT6"/>
<proteinExistence type="predicted"/>
<dbReference type="InterPro" id="IPR015132">
    <property type="entry name" value="L27_2"/>
</dbReference>
<evidence type="ECO:0000259" key="1">
    <source>
        <dbReference type="PROSITE" id="PS51022"/>
    </source>
</evidence>
<name>A0A553MYT6_9TELE</name>
<dbReference type="SUPFAM" id="SSF101288">
    <property type="entry name" value="L27 domain"/>
    <property type="match status" value="1"/>
</dbReference>
<dbReference type="InterPro" id="IPR004172">
    <property type="entry name" value="L27_dom"/>
</dbReference>
<evidence type="ECO:0000313" key="2">
    <source>
        <dbReference type="EMBL" id="TRY58344.1"/>
    </source>
</evidence>
<feature type="domain" description="L27" evidence="1">
    <location>
        <begin position="178"/>
        <end position="238"/>
    </location>
</feature>
<dbReference type="AlphaFoldDB" id="A0A553MYT6"/>
<dbReference type="Pfam" id="PF09045">
    <property type="entry name" value="L27_2"/>
    <property type="match status" value="1"/>
</dbReference>